<name>A0ACC1R731_9HYPO</name>
<comment type="caution">
    <text evidence="1">The sequence shown here is derived from an EMBL/GenBank/DDBJ whole genome shotgun (WGS) entry which is preliminary data.</text>
</comment>
<keyword evidence="2" id="KW-1185">Reference proteome</keyword>
<proteinExistence type="predicted"/>
<evidence type="ECO:0000313" key="2">
    <source>
        <dbReference type="Proteomes" id="UP001148737"/>
    </source>
</evidence>
<reference evidence="1" key="1">
    <citation type="submission" date="2022-07" db="EMBL/GenBank/DDBJ databases">
        <title>Genome Sequence of Lecanicillium saksenae.</title>
        <authorList>
            <person name="Buettner E."/>
        </authorList>
    </citation>
    <scope>NUCLEOTIDE SEQUENCE</scope>
    <source>
        <strain evidence="1">VT-O1</strain>
    </source>
</reference>
<sequence>MEALAIFGIACNVLQVIGSVEQAIKLGRAIYKTGSLDPELERNTDALSACVQDLTLALEGSVDSTSQDTRDLISVAKDCIECGASTRSELQKIAALAPKGSRMGAVRGWFSAAMGGKRRLDKLESTMRARQSVLETRLLVRLCKKSDAAAIRDQANFQSFNSTLQSFILACTEGQTTLQQLIKGQTESVKAHVTDEAEKTRQSNKLNMIQESRRVESGIYSTLHTIRAADINKQDRDQLLASLRYPTIDSRRNRISDPHTETFNWAFGAASDVVHAENDLESNEIPDTEPIISWSNFTEWLRTDNPPQPYWVSGKAGSGKSTLMKFLAMNGQTRKALSTDGRCVKILSHYFWAPGDQLQRNITGFLCSILHQLLDKNHDFCLSILSSFDYAKSKKEADNWSESELEAILRFVLSASHTEYCIFIDGVDEADDQVTLVQLLDSLCNLETVRLCLSSRPEPIFRKKFLKYPSLRMQDLNNRDIRKYARDMLAKSNLYNAEQIDELLRHICGKADGVFLWVMLALKNLEVGTYYEEDFAELSKRLSHLPKGLEELYMSMWNRENEKNPSHQKEASRYINMLLLHRRNTIDHDGMNILTTTLALNPRLAAAVVHGSPECLVEKLRTRCELIAKGLDLRTAGLIEVNQGCRIKFIHRSAYKFLTESTCGREILKADDTAPQERLSNLWCGFVAYLAIRLVLPIKAERNGFGEETFAIDYSSINSIPRGADPEGLRSLGKLSQQYCGEYRRLLDSLDQFLGYYRVVQYGIEGESSVILSLAEALYNKGQWQWLNDSGSVRLHDNGTNYWPDFLGAVAIRGFFKFVTLSMRRYYATIPPDMQVSRRYEDYIIGCCVVHPVHLRADFLERNQLSAVGLMELLTRKMSPTSLERRTLVKKCAILKFLEGARSAEEGCDLLYLGRALLGLFYAKLSWVDNFFIRLDKNLHYSPQDYFSFVWVTELASVMLAELSSWHNTRMERFYCHTNAKTLLILLLSGAVDPQIKGNSLFSELYEAVEATEMPFFLRVLDPFNLTRSLSSTTYLSKSEDSSIYNYSKHIKHAMTHAELLDLTNRRVYEQATCVVTVPGFEEYVNRVLPELEYKSSIMTGVEKKLGHVGFFDHTGPQGGWPPQPYVPIDREARKE</sequence>
<evidence type="ECO:0000313" key="1">
    <source>
        <dbReference type="EMBL" id="KAJ3499554.1"/>
    </source>
</evidence>
<gene>
    <name evidence="1" type="ORF">NLG97_g257</name>
</gene>
<accession>A0ACC1R731</accession>
<dbReference type="EMBL" id="JANAKD010000007">
    <property type="protein sequence ID" value="KAJ3499554.1"/>
    <property type="molecule type" value="Genomic_DNA"/>
</dbReference>
<organism evidence="1 2">
    <name type="scientific">Lecanicillium saksenae</name>
    <dbReference type="NCBI Taxonomy" id="468837"/>
    <lineage>
        <taxon>Eukaryota</taxon>
        <taxon>Fungi</taxon>
        <taxon>Dikarya</taxon>
        <taxon>Ascomycota</taxon>
        <taxon>Pezizomycotina</taxon>
        <taxon>Sordariomycetes</taxon>
        <taxon>Hypocreomycetidae</taxon>
        <taxon>Hypocreales</taxon>
        <taxon>Cordycipitaceae</taxon>
        <taxon>Lecanicillium</taxon>
    </lineage>
</organism>
<protein>
    <submittedName>
        <fullName evidence="1">Uncharacterized protein</fullName>
    </submittedName>
</protein>
<dbReference type="Proteomes" id="UP001148737">
    <property type="component" value="Unassembled WGS sequence"/>
</dbReference>